<feature type="compositionally biased region" description="Basic and acidic residues" evidence="2">
    <location>
        <begin position="483"/>
        <end position="492"/>
    </location>
</feature>
<feature type="region of interest" description="Disordered" evidence="2">
    <location>
        <begin position="100"/>
        <end position="121"/>
    </location>
</feature>
<feature type="compositionally biased region" description="Low complexity" evidence="2">
    <location>
        <begin position="100"/>
        <end position="111"/>
    </location>
</feature>
<dbReference type="AlphaFoldDB" id="S7RK02"/>
<keyword evidence="1" id="KW-0175">Coiled coil</keyword>
<dbReference type="EMBL" id="KB469303">
    <property type="protein sequence ID" value="EPQ54710.1"/>
    <property type="molecule type" value="Genomic_DNA"/>
</dbReference>
<evidence type="ECO:0000256" key="1">
    <source>
        <dbReference type="SAM" id="Coils"/>
    </source>
</evidence>
<feature type="compositionally biased region" description="Basic and acidic residues" evidence="2">
    <location>
        <begin position="432"/>
        <end position="443"/>
    </location>
</feature>
<dbReference type="GeneID" id="19302045"/>
<dbReference type="RefSeq" id="XP_007866972.1">
    <property type="nucleotide sequence ID" value="XM_007868781.1"/>
</dbReference>
<gene>
    <name evidence="3" type="ORF">GLOTRDRAFT_130061</name>
</gene>
<evidence type="ECO:0000313" key="4">
    <source>
        <dbReference type="Proteomes" id="UP000030669"/>
    </source>
</evidence>
<sequence>MFNVKLNIIKKIKSLASPKETKRAATVAEAVPAPKRQSKFKRSFMKNAKLVVDSATAFAAPGFAPVPAPFPVPTIVIVVPAPILPLPSSAVDTVKAPSISSTTSSSVPITPAKISGPKTRPPIPATFASTIPFPRATSAAEEATSNNTLVDAKKEADAYLARAECAEAELARVKADLERVLSQAIEQADSDKERRGVQKKGRALERKKRALVNEKARLNKEKTLVATEKKVVDKAKKALVEQKEATERAIALLVREKAVVYKARKTLIEERASTERARALLAREQAVIYKARKALVEEKERCEHEKGLLAKERALVEKEKKALVQKREAFDSHVDEFNSHVAEFESDVEAVQAALVQKAEEVEKFYADCLQPFEEGKEAYRELEWQVRNCKTLAGRPIYGEGESDEALDHNPAVAKEADIFTPLPVRKSHASHNEDTHTRDRTVSQSSASSTSSIFSDACSTASSATTVYPTPPTTPTKSWMKKNDQEAAWP</sequence>
<keyword evidence="4" id="KW-1185">Reference proteome</keyword>
<reference evidence="3 4" key="1">
    <citation type="journal article" date="2012" name="Science">
        <title>The Paleozoic origin of enzymatic lignin decomposition reconstructed from 31 fungal genomes.</title>
        <authorList>
            <person name="Floudas D."/>
            <person name="Binder M."/>
            <person name="Riley R."/>
            <person name="Barry K."/>
            <person name="Blanchette R.A."/>
            <person name="Henrissat B."/>
            <person name="Martinez A.T."/>
            <person name="Otillar R."/>
            <person name="Spatafora J.W."/>
            <person name="Yadav J.S."/>
            <person name="Aerts A."/>
            <person name="Benoit I."/>
            <person name="Boyd A."/>
            <person name="Carlson A."/>
            <person name="Copeland A."/>
            <person name="Coutinho P.M."/>
            <person name="de Vries R.P."/>
            <person name="Ferreira P."/>
            <person name="Findley K."/>
            <person name="Foster B."/>
            <person name="Gaskell J."/>
            <person name="Glotzer D."/>
            <person name="Gorecki P."/>
            <person name="Heitman J."/>
            <person name="Hesse C."/>
            <person name="Hori C."/>
            <person name="Igarashi K."/>
            <person name="Jurgens J.A."/>
            <person name="Kallen N."/>
            <person name="Kersten P."/>
            <person name="Kohler A."/>
            <person name="Kuees U."/>
            <person name="Kumar T.K.A."/>
            <person name="Kuo A."/>
            <person name="LaButti K."/>
            <person name="Larrondo L.F."/>
            <person name="Lindquist E."/>
            <person name="Ling A."/>
            <person name="Lombard V."/>
            <person name="Lucas S."/>
            <person name="Lundell T."/>
            <person name="Martin R."/>
            <person name="McLaughlin D.J."/>
            <person name="Morgenstern I."/>
            <person name="Morin E."/>
            <person name="Murat C."/>
            <person name="Nagy L.G."/>
            <person name="Nolan M."/>
            <person name="Ohm R.A."/>
            <person name="Patyshakuliyeva A."/>
            <person name="Rokas A."/>
            <person name="Ruiz-Duenas F.J."/>
            <person name="Sabat G."/>
            <person name="Salamov A."/>
            <person name="Samejima M."/>
            <person name="Schmutz J."/>
            <person name="Slot J.C."/>
            <person name="St John F."/>
            <person name="Stenlid J."/>
            <person name="Sun H."/>
            <person name="Sun S."/>
            <person name="Syed K."/>
            <person name="Tsang A."/>
            <person name="Wiebenga A."/>
            <person name="Young D."/>
            <person name="Pisabarro A."/>
            <person name="Eastwood D.C."/>
            <person name="Martin F."/>
            <person name="Cullen D."/>
            <person name="Grigoriev I.V."/>
            <person name="Hibbett D.S."/>
        </authorList>
    </citation>
    <scope>NUCLEOTIDE SEQUENCE [LARGE SCALE GENOMIC DNA]</scope>
    <source>
        <strain evidence="3 4">ATCC 11539</strain>
    </source>
</reference>
<dbReference type="HOGENOM" id="CLU_554381_0_0_1"/>
<dbReference type="STRING" id="670483.S7RK02"/>
<evidence type="ECO:0000313" key="3">
    <source>
        <dbReference type="EMBL" id="EPQ54710.1"/>
    </source>
</evidence>
<feature type="compositionally biased region" description="Low complexity" evidence="2">
    <location>
        <begin position="445"/>
        <end position="470"/>
    </location>
</feature>
<feature type="region of interest" description="Disordered" evidence="2">
    <location>
        <begin position="421"/>
        <end position="492"/>
    </location>
</feature>
<protein>
    <submittedName>
        <fullName evidence="3">Uncharacterized protein</fullName>
    </submittedName>
</protein>
<dbReference type="OrthoDB" id="10261408at2759"/>
<name>S7RK02_GLOTA</name>
<dbReference type="Proteomes" id="UP000030669">
    <property type="component" value="Unassembled WGS sequence"/>
</dbReference>
<feature type="coiled-coil region" evidence="1">
    <location>
        <begin position="149"/>
        <end position="256"/>
    </location>
</feature>
<organism evidence="3 4">
    <name type="scientific">Gloeophyllum trabeum (strain ATCC 11539 / FP-39264 / Madison 617)</name>
    <name type="common">Brown rot fungus</name>
    <dbReference type="NCBI Taxonomy" id="670483"/>
    <lineage>
        <taxon>Eukaryota</taxon>
        <taxon>Fungi</taxon>
        <taxon>Dikarya</taxon>
        <taxon>Basidiomycota</taxon>
        <taxon>Agaricomycotina</taxon>
        <taxon>Agaricomycetes</taxon>
        <taxon>Gloeophyllales</taxon>
        <taxon>Gloeophyllaceae</taxon>
        <taxon>Gloeophyllum</taxon>
    </lineage>
</organism>
<dbReference type="KEGG" id="gtr:GLOTRDRAFT_130061"/>
<accession>S7RK02</accession>
<proteinExistence type="predicted"/>
<evidence type="ECO:0000256" key="2">
    <source>
        <dbReference type="SAM" id="MobiDB-lite"/>
    </source>
</evidence>